<comment type="caution">
    <text evidence="2">The sequence shown here is derived from an EMBL/GenBank/DDBJ whole genome shotgun (WGS) entry which is preliminary data.</text>
</comment>
<dbReference type="Gene3D" id="3.40.960.10">
    <property type="entry name" value="VSR Endonuclease"/>
    <property type="match status" value="1"/>
</dbReference>
<dbReference type="CDD" id="cd01038">
    <property type="entry name" value="Endonuclease_DUF559"/>
    <property type="match status" value="1"/>
</dbReference>
<reference evidence="3" key="1">
    <citation type="submission" date="2017-09" db="EMBL/GenBank/DDBJ databases">
        <title>Depth-based differentiation of microbial function through sediment-hosted aquifers and enrichment of novel symbionts in the deep terrestrial subsurface.</title>
        <authorList>
            <person name="Probst A.J."/>
            <person name="Ladd B."/>
            <person name="Jarett J.K."/>
            <person name="Geller-Mcgrath D.E."/>
            <person name="Sieber C.M.K."/>
            <person name="Emerson J.B."/>
            <person name="Anantharaman K."/>
            <person name="Thomas B.C."/>
            <person name="Malmstrom R."/>
            <person name="Stieglmeier M."/>
            <person name="Klingl A."/>
            <person name="Woyke T."/>
            <person name="Ryan C.M."/>
            <person name="Banfield J.F."/>
        </authorList>
    </citation>
    <scope>NUCLEOTIDE SEQUENCE [LARGE SCALE GENOMIC DNA]</scope>
</reference>
<evidence type="ECO:0000259" key="1">
    <source>
        <dbReference type="Pfam" id="PF04480"/>
    </source>
</evidence>
<dbReference type="PANTHER" id="PTHR38590:SF1">
    <property type="entry name" value="BLL0828 PROTEIN"/>
    <property type="match status" value="1"/>
</dbReference>
<name>A0A2M6WMF1_9BACT</name>
<dbReference type="InterPro" id="IPR007569">
    <property type="entry name" value="DUF559"/>
</dbReference>
<evidence type="ECO:0000313" key="3">
    <source>
        <dbReference type="Proteomes" id="UP000229335"/>
    </source>
</evidence>
<protein>
    <recommendedName>
        <fullName evidence="1">DUF559 domain-containing protein</fullName>
    </recommendedName>
</protein>
<organism evidence="2 3">
    <name type="scientific">Candidatus Falkowbacteria bacterium CG10_big_fil_rev_8_21_14_0_10_43_11</name>
    <dbReference type="NCBI Taxonomy" id="1974568"/>
    <lineage>
        <taxon>Bacteria</taxon>
        <taxon>Candidatus Falkowiibacteriota</taxon>
    </lineage>
</organism>
<proteinExistence type="predicted"/>
<dbReference type="InterPro" id="IPR011335">
    <property type="entry name" value="Restrct_endonuc-II-like"/>
</dbReference>
<dbReference type="EMBL" id="PFAS01000025">
    <property type="protein sequence ID" value="PIT93942.1"/>
    <property type="molecule type" value="Genomic_DNA"/>
</dbReference>
<accession>A0A2M6WMF1</accession>
<dbReference type="SUPFAM" id="SSF52980">
    <property type="entry name" value="Restriction endonuclease-like"/>
    <property type="match status" value="1"/>
</dbReference>
<evidence type="ECO:0000313" key="2">
    <source>
        <dbReference type="EMBL" id="PIT93942.1"/>
    </source>
</evidence>
<dbReference type="InterPro" id="IPR047216">
    <property type="entry name" value="Endonuclease_DUF559_bact"/>
</dbReference>
<feature type="domain" description="DUF559" evidence="1">
    <location>
        <begin position="9"/>
        <end position="114"/>
    </location>
</feature>
<dbReference type="PANTHER" id="PTHR38590">
    <property type="entry name" value="BLL0828 PROTEIN"/>
    <property type="match status" value="1"/>
</dbReference>
<sequence>MRVIHNLSKQKKLRQYFRNNETKAEELLWKFLKDSQLRYKFRRQHGVKQYVLDFYCPQLKLAVEADGDSHNYQSQNQHDWVRDKFLESLGITVIRYKNEDIILRMGDVLENLKDICDNLKNRQT</sequence>
<gene>
    <name evidence="2" type="ORF">COU00_01645</name>
</gene>
<dbReference type="Pfam" id="PF04480">
    <property type="entry name" value="DUF559"/>
    <property type="match status" value="1"/>
</dbReference>
<dbReference type="AlphaFoldDB" id="A0A2M6WMF1"/>
<dbReference type="Proteomes" id="UP000229335">
    <property type="component" value="Unassembled WGS sequence"/>
</dbReference>